<proteinExistence type="inferred from homology"/>
<dbReference type="InterPro" id="IPR016142">
    <property type="entry name" value="Citrate_synth-like_lrg_a-sub"/>
</dbReference>
<dbReference type="InterPro" id="IPR024176">
    <property type="entry name" value="Citrate_synthase_bac-typ"/>
</dbReference>
<organism evidence="9 10">
    <name type="scientific">Candidatus Micrarchaeum acidiphilum ARMAN-2</name>
    <dbReference type="NCBI Taxonomy" id="425595"/>
    <lineage>
        <taxon>Archaea</taxon>
        <taxon>Candidatus Micrarchaeota</taxon>
        <taxon>Candidatus Micrarchaeia</taxon>
        <taxon>Candidatus Micrarchaeales</taxon>
        <taxon>Candidatus Micrarchaeaceae</taxon>
        <taxon>Candidatus Micrarchaeum</taxon>
    </lineage>
</organism>
<evidence type="ECO:0000256" key="4">
    <source>
        <dbReference type="ARBA" id="ARBA00022679"/>
    </source>
</evidence>
<dbReference type="GO" id="GO:0005975">
    <property type="term" value="P:carbohydrate metabolic process"/>
    <property type="evidence" value="ECO:0007669"/>
    <property type="project" value="TreeGrafter"/>
</dbReference>
<keyword evidence="3" id="KW-0816">Tricarboxylic acid cycle</keyword>
<dbReference type="AlphaFoldDB" id="C7DI71"/>
<dbReference type="InterPro" id="IPR036969">
    <property type="entry name" value="Citrate_synthase_sf"/>
</dbReference>
<dbReference type="Gene3D" id="1.10.230.10">
    <property type="entry name" value="Cytochrome P450-Terp, domain 2"/>
    <property type="match status" value="1"/>
</dbReference>
<dbReference type="Gene3D" id="1.10.580.10">
    <property type="entry name" value="Citrate Synthase, domain 1"/>
    <property type="match status" value="1"/>
</dbReference>
<dbReference type="PANTHER" id="PTHR11739">
    <property type="entry name" value="CITRATE SYNTHASE"/>
    <property type="match status" value="1"/>
</dbReference>
<sequence>MDADDKIAVGLEGVYVAKSSICKVDGINGKLYYRGYAIEDIAKNSSFEEVCYLLLNGKLPKLAEFEEFKKALYAERDLPEEIVGIISELVGKASPMDILRTAFSALSGFDEKLNDNTEQANMEKSLKIISRISSISAAIGRLESKAQYVKPDKSLSHSQNFLYMLNGKKPEQEKADLLDLMMMLHAEHSSNASTFSTLVTGSTLADIYAAVTSGISTLKGPLHGGADEAALKMMDAIGSPENTERYIDEALAGKQRIMGFGHRVYKTYDPRAKIIRGHLIEIQEHADGKVKNLTGIALAAEKMMVEKLGETKGIWPNVDFFSGPIYAYLGVPGNLFTPLFAASRAPGWCAHMIEYWRNNKLFRPLEYYEGEIDKQYLSIDKR</sequence>
<comment type="catalytic activity">
    <reaction evidence="5 6">
        <text>oxaloacetate + acetyl-CoA + H2O = citrate + CoA + H(+)</text>
        <dbReference type="Rhea" id="RHEA:16845"/>
        <dbReference type="ChEBI" id="CHEBI:15377"/>
        <dbReference type="ChEBI" id="CHEBI:15378"/>
        <dbReference type="ChEBI" id="CHEBI:16452"/>
        <dbReference type="ChEBI" id="CHEBI:16947"/>
        <dbReference type="ChEBI" id="CHEBI:57287"/>
        <dbReference type="ChEBI" id="CHEBI:57288"/>
        <dbReference type="EC" id="2.3.3.16"/>
    </reaction>
</comment>
<evidence type="ECO:0000256" key="3">
    <source>
        <dbReference type="ARBA" id="ARBA00022532"/>
    </source>
</evidence>
<evidence type="ECO:0000256" key="8">
    <source>
        <dbReference type="RuleBase" id="RU000441"/>
    </source>
</evidence>
<dbReference type="Pfam" id="PF00285">
    <property type="entry name" value="Citrate_synt"/>
    <property type="match status" value="1"/>
</dbReference>
<dbReference type="SUPFAM" id="SSF48256">
    <property type="entry name" value="Citrate synthase"/>
    <property type="match status" value="1"/>
</dbReference>
<reference evidence="9 10" key="1">
    <citation type="journal article" date="2009" name="Genome Biol.">
        <title>Community-wide analysis of microbial genome sequence signatures.</title>
        <authorList>
            <person name="Dick G.J."/>
            <person name="Andersson A.F."/>
            <person name="Baker B.J."/>
            <person name="Simmons S.L."/>
            <person name="Thomas B.C."/>
            <person name="Yelton A.P."/>
            <person name="Banfield J.F."/>
        </authorList>
    </citation>
    <scope>NUCLEOTIDE SEQUENCE [LARGE SCALE GENOMIC DNA]</scope>
    <source>
        <strain evidence="9">ARMAN-2</strain>
    </source>
</reference>
<feature type="active site" evidence="7">
    <location>
        <position position="319"/>
    </location>
</feature>
<dbReference type="Proteomes" id="UP000332487">
    <property type="component" value="Unassembled WGS sequence"/>
</dbReference>
<dbReference type="PRINTS" id="PR00143">
    <property type="entry name" value="CITRTSNTHASE"/>
</dbReference>
<dbReference type="GO" id="GO:0005829">
    <property type="term" value="C:cytosol"/>
    <property type="evidence" value="ECO:0007669"/>
    <property type="project" value="TreeGrafter"/>
</dbReference>
<accession>C7DI71</accession>
<dbReference type="NCBIfam" id="TIGR01800">
    <property type="entry name" value="cit_synth_II"/>
    <property type="match status" value="1"/>
</dbReference>
<dbReference type="PANTHER" id="PTHR11739:SF4">
    <property type="entry name" value="CITRATE SYNTHASE, PEROXISOMAL"/>
    <property type="match status" value="1"/>
</dbReference>
<dbReference type="EC" id="2.3.3.16" evidence="6"/>
<comment type="similarity">
    <text evidence="2 6 8">Belongs to the citrate synthase family.</text>
</comment>
<evidence type="ECO:0000256" key="7">
    <source>
        <dbReference type="PIRSR" id="PIRSR001369-1"/>
    </source>
</evidence>
<dbReference type="GO" id="GO:0036440">
    <property type="term" value="F:citrate synthase activity"/>
    <property type="evidence" value="ECO:0007669"/>
    <property type="project" value="UniProtKB-EC"/>
</dbReference>
<dbReference type="InterPro" id="IPR016143">
    <property type="entry name" value="Citrate_synth-like_sm_a-sub"/>
</dbReference>
<name>C7DI71_MICA2</name>
<dbReference type="InterPro" id="IPR002020">
    <property type="entry name" value="Citrate_synthase"/>
</dbReference>
<keyword evidence="4 6" id="KW-0808">Transferase</keyword>
<dbReference type="InterPro" id="IPR019810">
    <property type="entry name" value="Citrate_synthase_AS"/>
</dbReference>
<evidence type="ECO:0000256" key="6">
    <source>
        <dbReference type="PIRNR" id="PIRNR001369"/>
    </source>
</evidence>
<dbReference type="CDD" id="cd06118">
    <property type="entry name" value="citrate_synt_like_1"/>
    <property type="match status" value="1"/>
</dbReference>
<comment type="pathway">
    <text evidence="1">Carbohydrate metabolism; tricarboxylic acid cycle.</text>
</comment>
<dbReference type="EMBL" id="GG697241">
    <property type="protein sequence ID" value="EET89645.1"/>
    <property type="molecule type" value="Genomic_DNA"/>
</dbReference>
<feature type="active site" evidence="7">
    <location>
        <position position="262"/>
    </location>
</feature>
<dbReference type="PIRSF" id="PIRSF001369">
    <property type="entry name" value="Citrate_synth"/>
    <property type="match status" value="1"/>
</dbReference>
<dbReference type="PROSITE" id="PS00480">
    <property type="entry name" value="CITRATE_SYNTHASE"/>
    <property type="match status" value="1"/>
</dbReference>
<evidence type="ECO:0000256" key="2">
    <source>
        <dbReference type="ARBA" id="ARBA00010566"/>
    </source>
</evidence>
<reference evidence="9 10" key="2">
    <citation type="journal article" date="2010" name="Proc. Natl. Acad. Sci. U.S.A.">
        <title>Enigmatic, ultrasmall, uncultivated Archaea.</title>
        <authorList>
            <person name="Baker B.J."/>
            <person name="Comolli L.R."/>
            <person name="Dick G.J."/>
            <person name="Hauser L.J."/>
            <person name="Hyatt D."/>
            <person name="Dill B.D."/>
            <person name="Land M.L."/>
            <person name="Verberkmoes N.C."/>
            <person name="Hettich R.L."/>
            <person name="Banfield J.F."/>
        </authorList>
    </citation>
    <scope>NUCLEOTIDE SEQUENCE [LARGE SCALE GENOMIC DNA]</scope>
    <source>
        <strain evidence="9">ARMAN-2</strain>
    </source>
</reference>
<dbReference type="InterPro" id="IPR011278">
    <property type="entry name" value="2-MeCitrate/Citrate_synth_II"/>
</dbReference>
<keyword evidence="10" id="KW-1185">Reference proteome</keyword>
<evidence type="ECO:0000256" key="1">
    <source>
        <dbReference type="ARBA" id="ARBA00005163"/>
    </source>
</evidence>
<dbReference type="GO" id="GO:0006099">
    <property type="term" value="P:tricarboxylic acid cycle"/>
    <property type="evidence" value="ECO:0007669"/>
    <property type="project" value="UniProtKB-UniPathway"/>
</dbReference>
<protein>
    <recommendedName>
        <fullName evidence="6 8">Citrate synthase</fullName>
        <ecNumber evidence="6">2.3.3.16</ecNumber>
    </recommendedName>
</protein>
<evidence type="ECO:0000313" key="10">
    <source>
        <dbReference type="Proteomes" id="UP000332487"/>
    </source>
</evidence>
<dbReference type="UniPathway" id="UPA00223"/>
<evidence type="ECO:0000256" key="5">
    <source>
        <dbReference type="ARBA" id="ARBA00049288"/>
    </source>
</evidence>
<gene>
    <name evidence="9" type="ORF">UNLARM2_0764</name>
</gene>
<evidence type="ECO:0000313" key="9">
    <source>
        <dbReference type="EMBL" id="EET89645.1"/>
    </source>
</evidence>